<protein>
    <submittedName>
        <fullName evidence="1">Uncharacterized protein</fullName>
    </submittedName>
</protein>
<sequence>MTERPKITYNEATNILNFLDLFFLQQDEDYLDNNLNESDNLDKSNYFDELNNFSDDLYEY</sequence>
<name>A0A397ISJ0_9GLOM</name>
<organism evidence="1 2">
    <name type="scientific">Diversispora epigaea</name>
    <dbReference type="NCBI Taxonomy" id="1348612"/>
    <lineage>
        <taxon>Eukaryota</taxon>
        <taxon>Fungi</taxon>
        <taxon>Fungi incertae sedis</taxon>
        <taxon>Mucoromycota</taxon>
        <taxon>Glomeromycotina</taxon>
        <taxon>Glomeromycetes</taxon>
        <taxon>Diversisporales</taxon>
        <taxon>Diversisporaceae</taxon>
        <taxon>Diversispora</taxon>
    </lineage>
</organism>
<comment type="caution">
    <text evidence="1">The sequence shown here is derived from an EMBL/GenBank/DDBJ whole genome shotgun (WGS) entry which is preliminary data.</text>
</comment>
<evidence type="ECO:0000313" key="2">
    <source>
        <dbReference type="Proteomes" id="UP000266861"/>
    </source>
</evidence>
<keyword evidence="2" id="KW-1185">Reference proteome</keyword>
<accession>A0A397ISJ0</accession>
<dbReference type="EMBL" id="PQFF01000197">
    <property type="protein sequence ID" value="RHZ75640.1"/>
    <property type="molecule type" value="Genomic_DNA"/>
</dbReference>
<gene>
    <name evidence="1" type="ORF">Glove_212g146</name>
</gene>
<dbReference type="AlphaFoldDB" id="A0A397ISJ0"/>
<proteinExistence type="predicted"/>
<reference evidence="1 2" key="1">
    <citation type="submission" date="2018-08" db="EMBL/GenBank/DDBJ databases">
        <title>Genome and evolution of the arbuscular mycorrhizal fungus Diversispora epigaea (formerly Glomus versiforme) and its bacterial endosymbionts.</title>
        <authorList>
            <person name="Sun X."/>
            <person name="Fei Z."/>
            <person name="Harrison M."/>
        </authorList>
    </citation>
    <scope>NUCLEOTIDE SEQUENCE [LARGE SCALE GENOMIC DNA]</scope>
    <source>
        <strain evidence="1 2">IT104</strain>
    </source>
</reference>
<evidence type="ECO:0000313" key="1">
    <source>
        <dbReference type="EMBL" id="RHZ75640.1"/>
    </source>
</evidence>
<dbReference type="Proteomes" id="UP000266861">
    <property type="component" value="Unassembled WGS sequence"/>
</dbReference>